<dbReference type="Pfam" id="PF01814">
    <property type="entry name" value="Hemerythrin"/>
    <property type="match status" value="1"/>
</dbReference>
<reference evidence="2" key="2">
    <citation type="submission" date="2023-06" db="EMBL/GenBank/DDBJ databases">
        <authorList>
            <person name="Lucena T."/>
            <person name="Sun Q."/>
        </authorList>
    </citation>
    <scope>NUCLEOTIDE SEQUENCE</scope>
    <source>
        <strain evidence="2">CECT 7703</strain>
    </source>
</reference>
<proteinExistence type="predicted"/>
<accession>A0ABT8B0W4</accession>
<feature type="domain" description="Hemerythrin-like" evidence="1">
    <location>
        <begin position="79"/>
        <end position="193"/>
    </location>
</feature>
<comment type="caution">
    <text evidence="2">The sequence shown here is derived from an EMBL/GenBank/DDBJ whole genome shotgun (WGS) entry which is preliminary data.</text>
</comment>
<dbReference type="RefSeq" id="WP_290331026.1">
    <property type="nucleotide sequence ID" value="NZ_JAUFPU010000001.1"/>
</dbReference>
<organism evidence="2 3">
    <name type="scientific">Chitinimonas viridis</name>
    <dbReference type="NCBI Taxonomy" id="664880"/>
    <lineage>
        <taxon>Bacteria</taxon>
        <taxon>Pseudomonadati</taxon>
        <taxon>Pseudomonadota</taxon>
        <taxon>Betaproteobacteria</taxon>
        <taxon>Neisseriales</taxon>
        <taxon>Chitinibacteraceae</taxon>
        <taxon>Chitinimonas</taxon>
    </lineage>
</organism>
<name>A0ABT8B0W4_9NEIS</name>
<dbReference type="InterPro" id="IPR012312">
    <property type="entry name" value="Hemerythrin-like"/>
</dbReference>
<evidence type="ECO:0000313" key="2">
    <source>
        <dbReference type="EMBL" id="MDN3575360.1"/>
    </source>
</evidence>
<keyword evidence="3" id="KW-1185">Reference proteome</keyword>
<protein>
    <submittedName>
        <fullName evidence="2">Hemerythrin domain-containing protein</fullName>
    </submittedName>
</protein>
<gene>
    <name evidence="2" type="ORF">QWZ03_01055</name>
</gene>
<reference evidence="2" key="1">
    <citation type="journal article" date="2014" name="Int. J. Syst. Evol. Microbiol.">
        <title>Complete genome of a new Firmicutes species belonging to the dominant human colonic microbiota ('Ruminococcus bicirculans') reveals two chromosomes and a selective capacity to utilize plant glucans.</title>
        <authorList>
            <consortium name="NISC Comparative Sequencing Program"/>
            <person name="Wegmann U."/>
            <person name="Louis P."/>
            <person name="Goesmann A."/>
            <person name="Henrissat B."/>
            <person name="Duncan S.H."/>
            <person name="Flint H.J."/>
        </authorList>
    </citation>
    <scope>NUCLEOTIDE SEQUENCE</scope>
    <source>
        <strain evidence="2">CECT 7703</strain>
    </source>
</reference>
<dbReference type="PANTHER" id="PTHR35585:SF1">
    <property type="entry name" value="HHE DOMAIN PROTEIN (AFU_ORTHOLOGUE AFUA_4G00730)"/>
    <property type="match status" value="1"/>
</dbReference>
<dbReference type="PANTHER" id="PTHR35585">
    <property type="entry name" value="HHE DOMAIN PROTEIN (AFU_ORTHOLOGUE AFUA_4G00730)"/>
    <property type="match status" value="1"/>
</dbReference>
<evidence type="ECO:0000313" key="3">
    <source>
        <dbReference type="Proteomes" id="UP001180081"/>
    </source>
</evidence>
<sequence length="219" mass="24098">MAAVSAITEPRLPIQTGGCHAFAIVAFPGYSHPHHYPDSPVSLANRGDLQLNSLDKTMTTTISNTSKLNSLKKAQDATVLLRADHTLVGGLFDEYEKKPSLAKKRQLVAQICAELSVHAQVEEEIFYPAVKRALHDKELVPEATVEHATLKALIAEVEGVEPTGEMFDAKMKVLGEYVKHHVKEEQNEMFPKAKATDIDMAELGAEIAERKKALFAQRS</sequence>
<dbReference type="Gene3D" id="1.20.120.520">
    <property type="entry name" value="nmb1532 protein domain like"/>
    <property type="match status" value="1"/>
</dbReference>
<dbReference type="CDD" id="cd12108">
    <property type="entry name" value="Hr-like"/>
    <property type="match status" value="1"/>
</dbReference>
<evidence type="ECO:0000259" key="1">
    <source>
        <dbReference type="Pfam" id="PF01814"/>
    </source>
</evidence>
<dbReference type="EMBL" id="JAUFPU010000001">
    <property type="protein sequence ID" value="MDN3575360.1"/>
    <property type="molecule type" value="Genomic_DNA"/>
</dbReference>
<dbReference type="Proteomes" id="UP001180081">
    <property type="component" value="Unassembled WGS sequence"/>
</dbReference>